<keyword evidence="3" id="KW-1003">Cell membrane</keyword>
<dbReference type="GO" id="GO:0022857">
    <property type="term" value="F:transmembrane transporter activity"/>
    <property type="evidence" value="ECO:0007669"/>
    <property type="project" value="InterPro"/>
</dbReference>
<dbReference type="Gene3D" id="1.20.1250.20">
    <property type="entry name" value="MFS general substrate transporter like domains"/>
    <property type="match status" value="1"/>
</dbReference>
<dbReference type="OrthoDB" id="3356789at2"/>
<dbReference type="Proteomes" id="UP000239203">
    <property type="component" value="Unassembled WGS sequence"/>
</dbReference>
<dbReference type="PANTHER" id="PTHR23517">
    <property type="entry name" value="RESISTANCE PROTEIN MDTM, PUTATIVE-RELATED-RELATED"/>
    <property type="match status" value="1"/>
</dbReference>
<evidence type="ECO:0000256" key="5">
    <source>
        <dbReference type="ARBA" id="ARBA00022989"/>
    </source>
</evidence>
<feature type="transmembrane region" description="Helical" evidence="7">
    <location>
        <begin position="196"/>
        <end position="216"/>
    </location>
</feature>
<dbReference type="InterPro" id="IPR050171">
    <property type="entry name" value="MFS_Transporters"/>
</dbReference>
<keyword evidence="6 7" id="KW-0472">Membrane</keyword>
<feature type="transmembrane region" description="Helical" evidence="7">
    <location>
        <begin position="37"/>
        <end position="58"/>
    </location>
</feature>
<evidence type="ECO:0000313" key="9">
    <source>
        <dbReference type="Proteomes" id="UP000239203"/>
    </source>
</evidence>
<dbReference type="AlphaFoldDB" id="A0A2S6GK73"/>
<dbReference type="GO" id="GO:0005886">
    <property type="term" value="C:plasma membrane"/>
    <property type="evidence" value="ECO:0007669"/>
    <property type="project" value="UniProtKB-SubCell"/>
</dbReference>
<feature type="transmembrane region" description="Helical" evidence="7">
    <location>
        <begin position="349"/>
        <end position="368"/>
    </location>
</feature>
<evidence type="ECO:0000256" key="7">
    <source>
        <dbReference type="SAM" id="Phobius"/>
    </source>
</evidence>
<comment type="subcellular location">
    <subcellularLocation>
        <location evidence="1">Cell membrane</location>
        <topology evidence="1">Multi-pass membrane protein</topology>
    </subcellularLocation>
</comment>
<dbReference type="InterPro" id="IPR036259">
    <property type="entry name" value="MFS_trans_sf"/>
</dbReference>
<name>A0A2S6GK73_9PSEU</name>
<gene>
    <name evidence="8" type="ORF">CLV40_11387</name>
</gene>
<reference evidence="8 9" key="1">
    <citation type="submission" date="2018-02" db="EMBL/GenBank/DDBJ databases">
        <title>Genomic Encyclopedia of Archaeal and Bacterial Type Strains, Phase II (KMG-II): from individual species to whole genera.</title>
        <authorList>
            <person name="Goeker M."/>
        </authorList>
    </citation>
    <scope>NUCLEOTIDE SEQUENCE [LARGE SCALE GENOMIC DNA]</scope>
    <source>
        <strain evidence="8 9">YU 961-1</strain>
    </source>
</reference>
<dbReference type="RefSeq" id="WP_104481035.1">
    <property type="nucleotide sequence ID" value="NZ_CP154825.1"/>
</dbReference>
<evidence type="ECO:0000256" key="2">
    <source>
        <dbReference type="ARBA" id="ARBA00022448"/>
    </source>
</evidence>
<dbReference type="PANTHER" id="PTHR23517:SF2">
    <property type="entry name" value="MULTIDRUG RESISTANCE PROTEIN MDTH"/>
    <property type="match status" value="1"/>
</dbReference>
<evidence type="ECO:0000256" key="4">
    <source>
        <dbReference type="ARBA" id="ARBA00022692"/>
    </source>
</evidence>
<keyword evidence="4 7" id="KW-0812">Transmembrane</keyword>
<dbReference type="InterPro" id="IPR011701">
    <property type="entry name" value="MFS"/>
</dbReference>
<keyword evidence="9" id="KW-1185">Reference proteome</keyword>
<feature type="transmembrane region" description="Helical" evidence="7">
    <location>
        <begin position="257"/>
        <end position="276"/>
    </location>
</feature>
<evidence type="ECO:0000256" key="6">
    <source>
        <dbReference type="ARBA" id="ARBA00023136"/>
    </source>
</evidence>
<feature type="transmembrane region" description="Helical" evidence="7">
    <location>
        <begin position="7"/>
        <end position="25"/>
    </location>
</feature>
<evidence type="ECO:0000256" key="3">
    <source>
        <dbReference type="ARBA" id="ARBA00022475"/>
    </source>
</evidence>
<sequence>MGGRTALMVYGCLVNVGTFAVYPYLAVVLSDRLGAGMAQVGVVLGAATLVQFAGAPFTAAVAERVGLKRCLLAATLLYGAAAVLYLVGASSPVLTVLALFTACGAGALYSPAYRGYLVHSATPEQRPRALSAGNAAGSLGIALGPVLGAVLLHEPARLFTLNAALYGALVVGHLFLERETPAETRVEPFRRVLRGLAVKPFAVTVLTHYLYMQFYHYLAPFTEDRLPAMAYGLVMMGYSLGLVAVQPMAAKWVGGVRYPVVAVVGFACMALGMSAFTTGHVVGVAFGAAAMSAGTAVLFLKNDLAALEGSSRSATVTFGQQRLAAGIGALLSGVVGGAVYGVFETVWLPGFWLAVAAQCVLLPLPLVARRARQESAVGLR</sequence>
<feature type="transmembrane region" description="Helical" evidence="7">
    <location>
        <begin position="70"/>
        <end position="87"/>
    </location>
</feature>
<feature type="transmembrane region" description="Helical" evidence="7">
    <location>
        <begin position="228"/>
        <end position="245"/>
    </location>
</feature>
<evidence type="ECO:0000256" key="1">
    <source>
        <dbReference type="ARBA" id="ARBA00004651"/>
    </source>
</evidence>
<proteinExistence type="predicted"/>
<organism evidence="8 9">
    <name type="scientific">Actinokineospora auranticolor</name>
    <dbReference type="NCBI Taxonomy" id="155976"/>
    <lineage>
        <taxon>Bacteria</taxon>
        <taxon>Bacillati</taxon>
        <taxon>Actinomycetota</taxon>
        <taxon>Actinomycetes</taxon>
        <taxon>Pseudonocardiales</taxon>
        <taxon>Pseudonocardiaceae</taxon>
        <taxon>Actinokineospora</taxon>
    </lineage>
</organism>
<feature type="transmembrane region" description="Helical" evidence="7">
    <location>
        <begin position="323"/>
        <end position="343"/>
    </location>
</feature>
<protein>
    <submittedName>
        <fullName evidence="8">Putative MFS family arabinose efflux permease</fullName>
    </submittedName>
</protein>
<dbReference type="EMBL" id="PTIX01000013">
    <property type="protein sequence ID" value="PPK65603.1"/>
    <property type="molecule type" value="Genomic_DNA"/>
</dbReference>
<feature type="transmembrane region" description="Helical" evidence="7">
    <location>
        <begin position="158"/>
        <end position="176"/>
    </location>
</feature>
<accession>A0A2S6GK73</accession>
<feature type="transmembrane region" description="Helical" evidence="7">
    <location>
        <begin position="93"/>
        <end position="112"/>
    </location>
</feature>
<dbReference type="SUPFAM" id="SSF103473">
    <property type="entry name" value="MFS general substrate transporter"/>
    <property type="match status" value="1"/>
</dbReference>
<comment type="caution">
    <text evidence="8">The sequence shown here is derived from an EMBL/GenBank/DDBJ whole genome shotgun (WGS) entry which is preliminary data.</text>
</comment>
<dbReference type="Pfam" id="PF07690">
    <property type="entry name" value="MFS_1"/>
    <property type="match status" value="1"/>
</dbReference>
<keyword evidence="5 7" id="KW-1133">Transmembrane helix</keyword>
<keyword evidence="2" id="KW-0813">Transport</keyword>
<feature type="transmembrane region" description="Helical" evidence="7">
    <location>
        <begin position="132"/>
        <end position="152"/>
    </location>
</feature>
<evidence type="ECO:0000313" key="8">
    <source>
        <dbReference type="EMBL" id="PPK65603.1"/>
    </source>
</evidence>
<feature type="transmembrane region" description="Helical" evidence="7">
    <location>
        <begin position="282"/>
        <end position="302"/>
    </location>
</feature>